<evidence type="ECO:0000313" key="3">
    <source>
        <dbReference type="EMBL" id="MBD3848049.1"/>
    </source>
</evidence>
<sequence>MAMTNSFPPDVPKDAEEMREEAGATVRSLRSKASEMADKAGEVVKDHYTRAKEAVTDAVSEADPMETARQGGQAVAGAVGRHPLAAFGLGALSVGLIAWAALRSREPASRWERYQPDYGRWRSWLQDQGSEAADAGNQALRAGGKWLRSQRGQVDDYADQASDYAARARGYADLGGRMLAKRAEREPVAALIGLGLAVYVIGSLLTSASASEPATAPARKRAARR</sequence>
<evidence type="ECO:0000256" key="2">
    <source>
        <dbReference type="SAM" id="Phobius"/>
    </source>
</evidence>
<evidence type="ECO:0000313" key="4">
    <source>
        <dbReference type="Proteomes" id="UP000619295"/>
    </source>
</evidence>
<comment type="caution">
    <text evidence="3">The sequence shown here is derived from an EMBL/GenBank/DDBJ whole genome shotgun (WGS) entry which is preliminary data.</text>
</comment>
<feature type="region of interest" description="Disordered" evidence="1">
    <location>
        <begin position="1"/>
        <end position="24"/>
    </location>
</feature>
<proteinExistence type="predicted"/>
<dbReference type="RefSeq" id="WP_113254515.1">
    <property type="nucleotide sequence ID" value="NZ_JACXWY010000015.1"/>
</dbReference>
<keyword evidence="2" id="KW-1133">Transmembrane helix</keyword>
<name>A0A927EC10_9HYPH</name>
<feature type="compositionally biased region" description="Basic and acidic residues" evidence="1">
    <location>
        <begin position="11"/>
        <end position="22"/>
    </location>
</feature>
<keyword evidence="2" id="KW-0472">Membrane</keyword>
<reference evidence="3" key="1">
    <citation type="submission" date="2020-09" db="EMBL/GenBank/DDBJ databases">
        <title>Bosea spartocytisi sp. nov. a root nodule endophyte of Spartocytisus supranubius in the high mountain ecosystem fo the Teide National Park (Canary Islands, Spain).</title>
        <authorList>
            <person name="Pulido-Suarez L."/>
            <person name="Peix A."/>
            <person name="Igual J.M."/>
            <person name="Socas-Perez N."/>
            <person name="Velazquez E."/>
            <person name="Flores-Felix J.D."/>
            <person name="Leon-Barrios M."/>
        </authorList>
    </citation>
    <scope>NUCLEOTIDE SEQUENCE</scope>
    <source>
        <strain evidence="3">SSUT16</strain>
    </source>
</reference>
<feature type="transmembrane region" description="Helical" evidence="2">
    <location>
        <begin position="188"/>
        <end position="210"/>
    </location>
</feature>
<dbReference type="AlphaFoldDB" id="A0A927EC10"/>
<dbReference type="EMBL" id="JACXWY010000015">
    <property type="protein sequence ID" value="MBD3848049.1"/>
    <property type="molecule type" value="Genomic_DNA"/>
</dbReference>
<protein>
    <submittedName>
        <fullName evidence="3">Uncharacterized protein</fullName>
    </submittedName>
</protein>
<accession>A0A927EC10</accession>
<gene>
    <name evidence="3" type="ORF">IED13_20305</name>
</gene>
<keyword evidence="4" id="KW-1185">Reference proteome</keyword>
<dbReference type="Proteomes" id="UP000619295">
    <property type="component" value="Unassembled WGS sequence"/>
</dbReference>
<keyword evidence="2" id="KW-0812">Transmembrane</keyword>
<organism evidence="3 4">
    <name type="scientific">Bosea spartocytisi</name>
    <dbReference type="NCBI Taxonomy" id="2773451"/>
    <lineage>
        <taxon>Bacteria</taxon>
        <taxon>Pseudomonadati</taxon>
        <taxon>Pseudomonadota</taxon>
        <taxon>Alphaproteobacteria</taxon>
        <taxon>Hyphomicrobiales</taxon>
        <taxon>Boseaceae</taxon>
        <taxon>Bosea</taxon>
    </lineage>
</organism>
<evidence type="ECO:0000256" key="1">
    <source>
        <dbReference type="SAM" id="MobiDB-lite"/>
    </source>
</evidence>